<dbReference type="AlphaFoldDB" id="A0A1U7XPS4"/>
<dbReference type="PANTHER" id="PTHR13948:SF38">
    <property type="entry name" value="D111_G-PATCH DOMAIN-CONTAINING PROTEIN"/>
    <property type="match status" value="1"/>
</dbReference>
<protein>
    <submittedName>
        <fullName evidence="5">Uncharacterized protein LOC104239859</fullName>
    </submittedName>
</protein>
<proteinExistence type="predicted"/>
<dbReference type="RefSeq" id="XP_009792888.1">
    <property type="nucleotide sequence ID" value="XM_009794586.1"/>
</dbReference>
<dbReference type="GO" id="GO:0000398">
    <property type="term" value="P:mRNA splicing, via spliceosome"/>
    <property type="evidence" value="ECO:0007669"/>
    <property type="project" value="TreeGrafter"/>
</dbReference>
<accession>A0A1U7XPS4</accession>
<reference evidence="4" key="1">
    <citation type="journal article" date="2013" name="Genome Biol.">
        <title>Reference genomes and transcriptomes of Nicotiana sylvestris and Nicotiana tomentosiformis.</title>
        <authorList>
            <person name="Sierro N."/>
            <person name="Battey J.N."/>
            <person name="Ouadi S."/>
            <person name="Bovet L."/>
            <person name="Goepfert S."/>
            <person name="Bakaher N."/>
            <person name="Peitsch M.C."/>
            <person name="Ivanov N.V."/>
        </authorList>
    </citation>
    <scope>NUCLEOTIDE SEQUENCE [LARGE SCALE GENOMIC DNA]</scope>
</reference>
<dbReference type="CDD" id="cd16074">
    <property type="entry name" value="OCRE"/>
    <property type="match status" value="1"/>
</dbReference>
<reference evidence="5" key="2">
    <citation type="submission" date="2025-08" db="UniProtKB">
        <authorList>
            <consortium name="RefSeq"/>
        </authorList>
    </citation>
    <scope>IDENTIFICATION</scope>
    <source>
        <tissue evidence="5">Leaf</tissue>
    </source>
</reference>
<gene>
    <name evidence="5" type="primary">LOC104239859</name>
</gene>
<keyword evidence="2" id="KW-0539">Nucleus</keyword>
<dbReference type="GO" id="GO:0003723">
    <property type="term" value="F:RNA binding"/>
    <property type="evidence" value="ECO:0007669"/>
    <property type="project" value="TreeGrafter"/>
</dbReference>
<comment type="subcellular location">
    <subcellularLocation>
        <location evidence="1">Nucleus</location>
    </subcellularLocation>
</comment>
<dbReference type="Proteomes" id="UP000189701">
    <property type="component" value="Unplaced"/>
</dbReference>
<evidence type="ECO:0000256" key="1">
    <source>
        <dbReference type="ARBA" id="ARBA00004123"/>
    </source>
</evidence>
<dbReference type="eggNOG" id="ENOG502QVR4">
    <property type="taxonomic scope" value="Eukaryota"/>
</dbReference>
<evidence type="ECO:0000313" key="4">
    <source>
        <dbReference type="Proteomes" id="UP000189701"/>
    </source>
</evidence>
<evidence type="ECO:0000313" key="5">
    <source>
        <dbReference type="RefSeq" id="XP_009792888.1"/>
    </source>
</evidence>
<keyword evidence="4" id="KW-1185">Reference proteome</keyword>
<evidence type="ECO:0000256" key="2">
    <source>
        <dbReference type="ARBA" id="ARBA00023242"/>
    </source>
</evidence>
<name>A0A1U7XPS4_NICSY</name>
<dbReference type="Pfam" id="PF17780">
    <property type="entry name" value="OCRE"/>
    <property type="match status" value="1"/>
</dbReference>
<dbReference type="GO" id="GO:0005634">
    <property type="term" value="C:nucleus"/>
    <property type="evidence" value="ECO:0007669"/>
    <property type="project" value="UniProtKB-SubCell"/>
</dbReference>
<organism evidence="4 5">
    <name type="scientific">Nicotiana sylvestris</name>
    <name type="common">Wood tobacco</name>
    <name type="synonym">South American tobacco</name>
    <dbReference type="NCBI Taxonomy" id="4096"/>
    <lineage>
        <taxon>Eukaryota</taxon>
        <taxon>Viridiplantae</taxon>
        <taxon>Streptophyta</taxon>
        <taxon>Embryophyta</taxon>
        <taxon>Tracheophyta</taxon>
        <taxon>Spermatophyta</taxon>
        <taxon>Magnoliopsida</taxon>
        <taxon>eudicotyledons</taxon>
        <taxon>Gunneridae</taxon>
        <taxon>Pentapetalae</taxon>
        <taxon>asterids</taxon>
        <taxon>lamiids</taxon>
        <taxon>Solanales</taxon>
        <taxon>Solanaceae</taxon>
        <taxon>Nicotianoideae</taxon>
        <taxon>Nicotianeae</taxon>
        <taxon>Nicotiana</taxon>
    </lineage>
</organism>
<feature type="domain" description="OCRE" evidence="3">
    <location>
        <begin position="16"/>
        <end position="57"/>
    </location>
</feature>
<evidence type="ECO:0000259" key="3">
    <source>
        <dbReference type="Pfam" id="PF17780"/>
    </source>
</evidence>
<sequence length="122" mass="13902">MAETVKEELEESEQSENQFVWDESSQLYYHARAGFYHDPQAGWYYSCKDGLYYKFENGTYVLMEYSQVASPEKNSCVAPAPAESNKYEINADISEDVAQTVEPLSVEFSEGKLVRLPVSAYV</sequence>
<dbReference type="PANTHER" id="PTHR13948">
    <property type="entry name" value="RNA-BINDING PROTEIN"/>
    <property type="match status" value="1"/>
</dbReference>
<dbReference type="STRING" id="4096.A0A1U7XPS4"/>
<dbReference type="InterPro" id="IPR041591">
    <property type="entry name" value="OCRE"/>
</dbReference>